<proteinExistence type="predicted"/>
<accession>A0A3E2B248</accession>
<evidence type="ECO:0000313" key="1">
    <source>
        <dbReference type="EMBL" id="RFT06100.1"/>
    </source>
</evidence>
<dbReference type="AlphaFoldDB" id="A0A3E2B248"/>
<dbReference type="RefSeq" id="WP_117142553.1">
    <property type="nucleotide sequence ID" value="NZ_CAKXKJ010000008.1"/>
</dbReference>
<protein>
    <submittedName>
        <fullName evidence="1">DUF4317 domain-containing protein</fullName>
    </submittedName>
</protein>
<organism evidence="1 2">
    <name type="scientific">Evtepia gabavorous</name>
    <dbReference type="NCBI Taxonomy" id="2211183"/>
    <lineage>
        <taxon>Bacteria</taxon>
        <taxon>Bacillati</taxon>
        <taxon>Bacillota</taxon>
        <taxon>Clostridia</taxon>
        <taxon>Eubacteriales</taxon>
        <taxon>Evtepia</taxon>
    </lineage>
</organism>
<name>A0A3E2B248_9FIRM</name>
<reference evidence="1 2" key="1">
    <citation type="submission" date="2018-07" db="EMBL/GenBank/DDBJ databases">
        <title>GABA Modulating Bacteria of the Human Gut Microbiota.</title>
        <authorList>
            <person name="Strandwitz P."/>
            <person name="Kim K.H."/>
            <person name="Terekhova D."/>
            <person name="Liu J.K."/>
            <person name="Sharma A."/>
            <person name="Levering J."/>
            <person name="Mcdonald D."/>
            <person name="Dietrich D."/>
            <person name="Ramadhar T.R."/>
            <person name="Lekbua A."/>
            <person name="Mroue N."/>
            <person name="Liston C."/>
            <person name="Stewart E.J."/>
            <person name="Dubin M.J."/>
            <person name="Zengler K."/>
            <person name="Knight R."/>
            <person name="Gilbert J.A."/>
            <person name="Clardy J."/>
            <person name="Lewis K."/>
        </authorList>
    </citation>
    <scope>NUCLEOTIDE SEQUENCE [LARGE SCALE GENOMIC DNA]</scope>
    <source>
        <strain evidence="1 2">KLE1738</strain>
    </source>
</reference>
<dbReference type="InterPro" id="IPR025466">
    <property type="entry name" value="DUF4317"/>
</dbReference>
<dbReference type="Pfam" id="PF14199">
    <property type="entry name" value="DUF4317"/>
    <property type="match status" value="1"/>
</dbReference>
<dbReference type="GeneID" id="97995910"/>
<sequence>MNQKELNEIRRHLSLKRCGIHKIYGCFVSSGKEIISDFQTSFGLMSEFEAEKYLSLLKKTLSGTLGKNLLDLSFSTQQVVDSPEHKRLSALRNTQLEEPSARAAFFQSVIASLSLGDTPYLILLAHDVYDVPHRGGDDELQADASDQVFSYLLCAICPVKEEKPELAYAPGDKVFRTRGISQIISPPELGFLFPTFDQRAANLYHALFYTKHEEEIHQDFIDEIFHTGPLLSAAQQRETFQHALTVSLNETCSYDVIQGVHEQFRERIAQHKESRDPEPLDLSIREVGAILQESGVPKAQIEAFEETCIQQFGENAALSPSNLIDSKRFQVASPQLKISIDPESSSFIEARILHGRKYLLVPVTDEVEVNGIPIHFPEEEPC</sequence>
<comment type="caution">
    <text evidence="1">The sequence shown here is derived from an EMBL/GenBank/DDBJ whole genome shotgun (WGS) entry which is preliminary data.</text>
</comment>
<dbReference type="Proteomes" id="UP000260649">
    <property type="component" value="Unassembled WGS sequence"/>
</dbReference>
<dbReference type="OrthoDB" id="1642058at2"/>
<dbReference type="EMBL" id="QQRQ01000017">
    <property type="protein sequence ID" value="RFT06100.1"/>
    <property type="molecule type" value="Genomic_DNA"/>
</dbReference>
<evidence type="ECO:0000313" key="2">
    <source>
        <dbReference type="Proteomes" id="UP000260649"/>
    </source>
</evidence>
<gene>
    <name evidence="1" type="ORF">DV520_09220</name>
</gene>
<keyword evidence="2" id="KW-1185">Reference proteome</keyword>